<dbReference type="CDD" id="cd16442">
    <property type="entry name" value="BPL"/>
    <property type="match status" value="1"/>
</dbReference>
<dbReference type="SUPFAM" id="SSF55681">
    <property type="entry name" value="Class II aaRS and biotin synthetases"/>
    <property type="match status" value="1"/>
</dbReference>
<keyword evidence="1" id="KW-0436">Ligase</keyword>
<protein>
    <submittedName>
        <fullName evidence="3">Unannotated protein</fullName>
    </submittedName>
</protein>
<organism evidence="3">
    <name type="scientific">freshwater metagenome</name>
    <dbReference type="NCBI Taxonomy" id="449393"/>
    <lineage>
        <taxon>unclassified sequences</taxon>
        <taxon>metagenomes</taxon>
        <taxon>ecological metagenomes</taxon>
    </lineage>
</organism>
<evidence type="ECO:0000259" key="2">
    <source>
        <dbReference type="PROSITE" id="PS51733"/>
    </source>
</evidence>
<dbReference type="AlphaFoldDB" id="A0A6J6HTF3"/>
<sequence>MNLENAASLVARIDYVESTGSTNTDLAEAAVLSSADYPDLSVLCAGSQSSGRGRAGRVWESAAGASLSLSILVRPKGVSLEHFGWLPILAGLAASRFVTGVLPGAEVGLKWPNDVLVGDNKICGVLSELIGDGSGVVIGVGLNLTQSKDELPIEAATSLRLEGASVSFDAAVTGFLAEFVSLYEQFVNHRGDATASELRRWATAGCLSIGRRVRVMLPGDQTLEGRAVEIDDSGRLLIAVDGERQLFAVAAGDIVHLRHN</sequence>
<dbReference type="GO" id="GO:0004077">
    <property type="term" value="F:biotin--[biotin carboxyl-carrier protein] ligase activity"/>
    <property type="evidence" value="ECO:0007669"/>
    <property type="project" value="InterPro"/>
</dbReference>
<dbReference type="Gene3D" id="2.30.30.100">
    <property type="match status" value="1"/>
</dbReference>
<name>A0A6J6HTF3_9ZZZZ</name>
<feature type="domain" description="BPL/LPL catalytic" evidence="2">
    <location>
        <begin position="1"/>
        <end position="187"/>
    </location>
</feature>
<proteinExistence type="predicted"/>
<dbReference type="Pfam" id="PF03099">
    <property type="entry name" value="BPL_LplA_LipB"/>
    <property type="match status" value="1"/>
</dbReference>
<evidence type="ECO:0000313" key="3">
    <source>
        <dbReference type="EMBL" id="CAB4617331.1"/>
    </source>
</evidence>
<dbReference type="InterPro" id="IPR004408">
    <property type="entry name" value="Biotin_CoA_COase_ligase"/>
</dbReference>
<gene>
    <name evidence="3" type="ORF">UFOPK1855_00771</name>
</gene>
<dbReference type="InterPro" id="IPR004143">
    <property type="entry name" value="BPL_LPL_catalytic"/>
</dbReference>
<dbReference type="PROSITE" id="PS51733">
    <property type="entry name" value="BPL_LPL_CATALYTIC"/>
    <property type="match status" value="1"/>
</dbReference>
<dbReference type="PANTHER" id="PTHR12835">
    <property type="entry name" value="BIOTIN PROTEIN LIGASE"/>
    <property type="match status" value="1"/>
</dbReference>
<reference evidence="3" key="1">
    <citation type="submission" date="2020-05" db="EMBL/GenBank/DDBJ databases">
        <authorList>
            <person name="Chiriac C."/>
            <person name="Salcher M."/>
            <person name="Ghai R."/>
            <person name="Kavagutti S V."/>
        </authorList>
    </citation>
    <scope>NUCLEOTIDE SEQUENCE</scope>
</reference>
<dbReference type="Pfam" id="PF02237">
    <property type="entry name" value="BPL_C"/>
    <property type="match status" value="1"/>
</dbReference>
<dbReference type="InterPro" id="IPR003142">
    <property type="entry name" value="BPL_C"/>
</dbReference>
<accession>A0A6J6HTF3</accession>
<dbReference type="EMBL" id="CAEZUW010000125">
    <property type="protein sequence ID" value="CAB4617331.1"/>
    <property type="molecule type" value="Genomic_DNA"/>
</dbReference>
<dbReference type="InterPro" id="IPR045864">
    <property type="entry name" value="aa-tRNA-synth_II/BPL/LPL"/>
</dbReference>
<evidence type="ECO:0000256" key="1">
    <source>
        <dbReference type="ARBA" id="ARBA00022598"/>
    </source>
</evidence>
<dbReference type="Gene3D" id="3.30.930.10">
    <property type="entry name" value="Bira Bifunctional Protein, Domain 2"/>
    <property type="match status" value="1"/>
</dbReference>
<dbReference type="NCBIfam" id="TIGR00121">
    <property type="entry name" value="birA_ligase"/>
    <property type="match status" value="1"/>
</dbReference>
<dbReference type="PANTHER" id="PTHR12835:SF5">
    <property type="entry name" value="BIOTIN--PROTEIN LIGASE"/>
    <property type="match status" value="1"/>
</dbReference>
<dbReference type="GO" id="GO:0005737">
    <property type="term" value="C:cytoplasm"/>
    <property type="evidence" value="ECO:0007669"/>
    <property type="project" value="TreeGrafter"/>
</dbReference>